<evidence type="ECO:0000313" key="1">
    <source>
        <dbReference type="EMBL" id="KAL1256842.1"/>
    </source>
</evidence>
<organism evidence="1 2">
    <name type="scientific">Cirrhinus molitorella</name>
    <name type="common">mud carp</name>
    <dbReference type="NCBI Taxonomy" id="172907"/>
    <lineage>
        <taxon>Eukaryota</taxon>
        <taxon>Metazoa</taxon>
        <taxon>Chordata</taxon>
        <taxon>Craniata</taxon>
        <taxon>Vertebrata</taxon>
        <taxon>Euteleostomi</taxon>
        <taxon>Actinopterygii</taxon>
        <taxon>Neopterygii</taxon>
        <taxon>Teleostei</taxon>
        <taxon>Ostariophysi</taxon>
        <taxon>Cypriniformes</taxon>
        <taxon>Cyprinidae</taxon>
        <taxon>Labeoninae</taxon>
        <taxon>Labeonini</taxon>
        <taxon>Cirrhinus</taxon>
    </lineage>
</organism>
<gene>
    <name evidence="1" type="ORF">QQF64_012387</name>
</gene>
<name>A0ABR3LZ08_9TELE</name>
<keyword evidence="2" id="KW-1185">Reference proteome</keyword>
<sequence length="90" mass="10015">MSAPFLSPASPRCLPRYMRTCTPNRSVCLFADLEIHEYRLVVCSVIENVSYEACTDKDQHRQWGLAVLLPAARVYVCARAGDEAALTQAP</sequence>
<comment type="caution">
    <text evidence="1">The sequence shown here is derived from an EMBL/GenBank/DDBJ whole genome shotgun (WGS) entry which is preliminary data.</text>
</comment>
<proteinExistence type="predicted"/>
<protein>
    <submittedName>
        <fullName evidence="1">Uncharacterized protein</fullName>
    </submittedName>
</protein>
<reference evidence="1 2" key="1">
    <citation type="submission" date="2023-09" db="EMBL/GenBank/DDBJ databases">
        <authorList>
            <person name="Wang M."/>
        </authorList>
    </citation>
    <scope>NUCLEOTIDE SEQUENCE [LARGE SCALE GENOMIC DNA]</scope>
    <source>
        <strain evidence="1">GT-2023</strain>
        <tissue evidence="1">Liver</tissue>
    </source>
</reference>
<accession>A0ABR3LZ08</accession>
<dbReference type="EMBL" id="JAYMGO010000018">
    <property type="protein sequence ID" value="KAL1256842.1"/>
    <property type="molecule type" value="Genomic_DNA"/>
</dbReference>
<evidence type="ECO:0000313" key="2">
    <source>
        <dbReference type="Proteomes" id="UP001558613"/>
    </source>
</evidence>
<dbReference type="Proteomes" id="UP001558613">
    <property type="component" value="Unassembled WGS sequence"/>
</dbReference>